<gene>
    <name evidence="2" type="ORF">SAMN05444170_1991</name>
</gene>
<protein>
    <submittedName>
        <fullName evidence="2">Uncharacterized protein</fullName>
    </submittedName>
</protein>
<organism evidence="2 3">
    <name type="scientific">Bradyrhizobium erythrophlei</name>
    <dbReference type="NCBI Taxonomy" id="1437360"/>
    <lineage>
        <taxon>Bacteria</taxon>
        <taxon>Pseudomonadati</taxon>
        <taxon>Pseudomonadota</taxon>
        <taxon>Alphaproteobacteria</taxon>
        <taxon>Hyphomicrobiales</taxon>
        <taxon>Nitrobacteraceae</taxon>
        <taxon>Bradyrhizobium</taxon>
    </lineage>
</organism>
<dbReference type="EMBL" id="LT670849">
    <property type="protein sequence ID" value="SHN71314.1"/>
    <property type="molecule type" value="Genomic_DNA"/>
</dbReference>
<keyword evidence="1" id="KW-1133">Transmembrane helix</keyword>
<keyword evidence="1" id="KW-0472">Membrane</keyword>
<evidence type="ECO:0000313" key="3">
    <source>
        <dbReference type="Proteomes" id="UP000184096"/>
    </source>
</evidence>
<evidence type="ECO:0000313" key="2">
    <source>
        <dbReference type="EMBL" id="SHN71314.1"/>
    </source>
</evidence>
<feature type="transmembrane region" description="Helical" evidence="1">
    <location>
        <begin position="80"/>
        <end position="98"/>
    </location>
</feature>
<dbReference type="AlphaFoldDB" id="A0A1M7TKP9"/>
<name>A0A1M7TKP9_9BRAD</name>
<keyword evidence="1" id="KW-0812">Transmembrane</keyword>
<accession>A0A1M7TKP9</accession>
<keyword evidence="3" id="KW-1185">Reference proteome</keyword>
<reference evidence="3" key="1">
    <citation type="submission" date="2016-11" db="EMBL/GenBank/DDBJ databases">
        <authorList>
            <person name="Varghese N."/>
            <person name="Submissions S."/>
        </authorList>
    </citation>
    <scope>NUCLEOTIDE SEQUENCE [LARGE SCALE GENOMIC DNA]</scope>
    <source>
        <strain evidence="3">GAS401</strain>
    </source>
</reference>
<dbReference type="Proteomes" id="UP000184096">
    <property type="component" value="Chromosome I"/>
</dbReference>
<sequence length="99" mass="10976">MNPIVTSRSLARSIDGVYRDGSSSLVRAQLTRRLLHVDELSSSSENMYAFESGDISSYEHAARLYSETARKTTNQKTNTFVVIASLCVTSIPAMMRTLL</sequence>
<proteinExistence type="predicted"/>
<evidence type="ECO:0000256" key="1">
    <source>
        <dbReference type="SAM" id="Phobius"/>
    </source>
</evidence>